<dbReference type="InterPro" id="IPR012703">
    <property type="entry name" value="NH2EtPonate_pyrv_transaminase"/>
</dbReference>
<keyword evidence="10" id="KW-1185">Reference proteome</keyword>
<evidence type="ECO:0000313" key="10">
    <source>
        <dbReference type="Proteomes" id="UP000715095"/>
    </source>
</evidence>
<dbReference type="InterPro" id="IPR024169">
    <property type="entry name" value="SP_NH2Trfase/AEP_transaminase"/>
</dbReference>
<evidence type="ECO:0000256" key="2">
    <source>
        <dbReference type="ARBA" id="ARBA00022576"/>
    </source>
</evidence>
<dbReference type="Gene3D" id="3.90.1150.10">
    <property type="entry name" value="Aspartate Aminotransferase, domain 1"/>
    <property type="match status" value="1"/>
</dbReference>
<dbReference type="Gene3D" id="3.40.640.10">
    <property type="entry name" value="Type I PLP-dependent aspartate aminotransferase-like (Major domain)"/>
    <property type="match status" value="1"/>
</dbReference>
<evidence type="ECO:0000256" key="3">
    <source>
        <dbReference type="ARBA" id="ARBA00022679"/>
    </source>
</evidence>
<accession>A0ABS2DU51</accession>
<dbReference type="InterPro" id="IPR015422">
    <property type="entry name" value="PyrdxlP-dep_Trfase_small"/>
</dbReference>
<dbReference type="Proteomes" id="UP000715095">
    <property type="component" value="Unassembled WGS sequence"/>
</dbReference>
<dbReference type="Pfam" id="PF00266">
    <property type="entry name" value="Aminotran_5"/>
    <property type="match status" value="1"/>
</dbReference>
<comment type="catalytic activity">
    <reaction evidence="6 7">
        <text>(2-aminoethyl)phosphonate + pyruvate = phosphonoacetaldehyde + L-alanine</text>
        <dbReference type="Rhea" id="RHEA:17021"/>
        <dbReference type="ChEBI" id="CHEBI:15361"/>
        <dbReference type="ChEBI" id="CHEBI:57418"/>
        <dbReference type="ChEBI" id="CHEBI:57972"/>
        <dbReference type="ChEBI" id="CHEBI:58383"/>
        <dbReference type="EC" id="2.6.1.37"/>
    </reaction>
</comment>
<comment type="subunit">
    <text evidence="7">Homodimer.</text>
</comment>
<comment type="caution">
    <text evidence="9">The sequence shown here is derived from an EMBL/GenBank/DDBJ whole genome shotgun (WGS) entry which is preliminary data.</text>
</comment>
<keyword evidence="4 7" id="KW-0663">Pyridoxal phosphate</keyword>
<dbReference type="NCBIfam" id="TIGR02326">
    <property type="entry name" value="transamin_PhnW"/>
    <property type="match status" value="1"/>
</dbReference>
<comment type="cofactor">
    <cofactor evidence="1 7">
        <name>pyridoxal 5'-phosphate</name>
        <dbReference type="ChEBI" id="CHEBI:597326"/>
    </cofactor>
</comment>
<evidence type="ECO:0000256" key="1">
    <source>
        <dbReference type="ARBA" id="ARBA00001933"/>
    </source>
</evidence>
<dbReference type="NCBIfam" id="TIGR03301">
    <property type="entry name" value="PhnW-AepZ"/>
    <property type="match status" value="1"/>
</dbReference>
<keyword evidence="5 7" id="KW-0670">Pyruvate</keyword>
<dbReference type="NCBIfam" id="NF010006">
    <property type="entry name" value="PRK13479.1"/>
    <property type="match status" value="1"/>
</dbReference>
<organism evidence="9 10">
    <name type="scientific">Sutterella massiliensis</name>
    <dbReference type="NCBI Taxonomy" id="1816689"/>
    <lineage>
        <taxon>Bacteria</taxon>
        <taxon>Pseudomonadati</taxon>
        <taxon>Pseudomonadota</taxon>
        <taxon>Betaproteobacteria</taxon>
        <taxon>Burkholderiales</taxon>
        <taxon>Sutterellaceae</taxon>
        <taxon>Sutterella</taxon>
    </lineage>
</organism>
<keyword evidence="2 7" id="KW-0032">Aminotransferase</keyword>
<dbReference type="PANTHER" id="PTHR42778:SF1">
    <property type="entry name" value="2-AMINOETHYLPHOSPHONATE--PYRUVATE TRANSAMINASE"/>
    <property type="match status" value="1"/>
</dbReference>
<dbReference type="InterPro" id="IPR015424">
    <property type="entry name" value="PyrdxlP-dep_Trfase"/>
</dbReference>
<comment type="function">
    <text evidence="7">Involved in phosphonate degradation.</text>
</comment>
<dbReference type="HAMAP" id="MF_01376">
    <property type="entry name" value="PhnW_aminotrans_5"/>
    <property type="match status" value="1"/>
</dbReference>
<dbReference type="SUPFAM" id="SSF53383">
    <property type="entry name" value="PLP-dependent transferases"/>
    <property type="match status" value="1"/>
</dbReference>
<feature type="domain" description="Aminotransferase class V" evidence="8">
    <location>
        <begin position="42"/>
        <end position="331"/>
    </location>
</feature>
<proteinExistence type="inferred from homology"/>
<dbReference type="GO" id="GO:0047304">
    <property type="term" value="F:2-aminoethylphosphonate-pyruvate transaminase activity"/>
    <property type="evidence" value="ECO:0007669"/>
    <property type="project" value="UniProtKB-EC"/>
</dbReference>
<dbReference type="PANTHER" id="PTHR42778">
    <property type="entry name" value="2-AMINOETHYLPHOSPHONATE--PYRUVATE TRANSAMINASE"/>
    <property type="match status" value="1"/>
</dbReference>
<feature type="modified residue" description="N6-(pyridoxal phosphate)lysine" evidence="7">
    <location>
        <position position="199"/>
    </location>
</feature>
<reference evidence="9 10" key="1">
    <citation type="journal article" date="2021" name="Sci. Rep.">
        <title>The distribution of antibiotic resistance genes in chicken gut microbiota commensals.</title>
        <authorList>
            <person name="Juricova H."/>
            <person name="Matiasovicova J."/>
            <person name="Kubasova T."/>
            <person name="Cejkova D."/>
            <person name="Rychlik I."/>
        </authorList>
    </citation>
    <scope>NUCLEOTIDE SEQUENCE [LARGE SCALE GENOMIC DNA]</scope>
    <source>
        <strain evidence="9 10">An829</strain>
    </source>
</reference>
<protein>
    <recommendedName>
        <fullName evidence="7">2-aminoethylphosphonate--pyruvate transaminase</fullName>
        <ecNumber evidence="7">2.6.1.37</ecNumber>
    </recommendedName>
    <alternativeName>
        <fullName evidence="7">2-aminoethylphosphonate aminotransferase</fullName>
    </alternativeName>
    <alternativeName>
        <fullName evidence="7">AEP transaminase</fullName>
        <shortName evidence="7">AEPT</shortName>
    </alternativeName>
</protein>
<dbReference type="InterPro" id="IPR000192">
    <property type="entry name" value="Aminotrans_V_dom"/>
</dbReference>
<comment type="similarity">
    <text evidence="7">Belongs to the class-V pyridoxal-phosphate-dependent aminotransferase family. PhnW subfamily.</text>
</comment>
<evidence type="ECO:0000256" key="6">
    <source>
        <dbReference type="ARBA" id="ARBA00049460"/>
    </source>
</evidence>
<evidence type="ECO:0000256" key="4">
    <source>
        <dbReference type="ARBA" id="ARBA00022898"/>
    </source>
</evidence>
<dbReference type="RefSeq" id="WP_205104317.1">
    <property type="nucleotide sequence ID" value="NZ_JACJJC010000024.1"/>
</dbReference>
<keyword evidence="3 7" id="KW-0808">Transferase</keyword>
<evidence type="ECO:0000256" key="7">
    <source>
        <dbReference type="HAMAP-Rule" id="MF_01376"/>
    </source>
</evidence>
<evidence type="ECO:0000313" key="9">
    <source>
        <dbReference type="EMBL" id="MBM6704879.1"/>
    </source>
</evidence>
<gene>
    <name evidence="7" type="primary">phnW</name>
    <name evidence="9" type="ORF">H6A60_10360</name>
</gene>
<dbReference type="EMBL" id="JACJJC010000024">
    <property type="protein sequence ID" value="MBM6704879.1"/>
    <property type="molecule type" value="Genomic_DNA"/>
</dbReference>
<sequence length="373" mass="41487">MSDIFQKDPNTYKLLTPGPLTTSLSVREAMLVDRCTWDDDYKTMTEDIRRRLLKLAHAGDDYGVVLMQGSGTFGVESVLSSVPSKDDCVLVLVNGAYSVRQCEILERYGIAYRRLDFAWDEVPSAEKTAAFLDEHPEVTIVSMVHNETTTGIINDLGAIAAVAKPRGLAFFVDAMSSFGAVDIDVPKLGIDFIVSSANKCIQGVPGFSYIIGRRDAIEASKGNARTVSLDLYDQWRVLEKDAGKWRFTSPTHVVAAFHQALLELEAEGGIAARAARYARTNRRLRAGMAELGFTAYIDEAHQGPIITTFFYPSEDFDFKSLYAFLKAKGYVIYPGKLTDRDTFRLGNIGEIYDEDVERILAIMREYVEAHRAA</sequence>
<dbReference type="EC" id="2.6.1.37" evidence="7"/>
<evidence type="ECO:0000259" key="8">
    <source>
        <dbReference type="Pfam" id="PF00266"/>
    </source>
</evidence>
<dbReference type="InterPro" id="IPR015421">
    <property type="entry name" value="PyrdxlP-dep_Trfase_major"/>
</dbReference>
<name>A0ABS2DU51_9BURK</name>
<evidence type="ECO:0000256" key="5">
    <source>
        <dbReference type="ARBA" id="ARBA00023317"/>
    </source>
</evidence>
<dbReference type="PIRSF" id="PIRSF000524">
    <property type="entry name" value="SPT"/>
    <property type="match status" value="1"/>
</dbReference>